<proteinExistence type="predicted"/>
<dbReference type="AlphaFoldDB" id="A0A1H0CE52"/>
<sequence length="99" mass="11128">MHEEGDGLAILSLIVLAIFLIAWMFVFSIFILSGWLIGLILAIISIYRIKYNRDIGETFGGWIFGLISGIVILLLGLRFLLDTNYRDAAFAFIGRLFGK</sequence>
<keyword evidence="1" id="KW-0812">Transmembrane</keyword>
<organism evidence="2 3">
    <name type="scientific">Acetanaerobacterium elongatum</name>
    <dbReference type="NCBI Taxonomy" id="258515"/>
    <lineage>
        <taxon>Bacteria</taxon>
        <taxon>Bacillati</taxon>
        <taxon>Bacillota</taxon>
        <taxon>Clostridia</taxon>
        <taxon>Eubacteriales</taxon>
        <taxon>Oscillospiraceae</taxon>
        <taxon>Acetanaerobacterium</taxon>
    </lineage>
</organism>
<feature type="transmembrane region" description="Helical" evidence="1">
    <location>
        <begin position="61"/>
        <end position="81"/>
    </location>
</feature>
<dbReference type="STRING" id="258515.SAMN05192585_1234"/>
<keyword evidence="3" id="KW-1185">Reference proteome</keyword>
<accession>A0A1H0CE52</accession>
<dbReference type="EMBL" id="FNID01000023">
    <property type="protein sequence ID" value="SDN56145.1"/>
    <property type="molecule type" value="Genomic_DNA"/>
</dbReference>
<name>A0A1H0CE52_9FIRM</name>
<dbReference type="RefSeq" id="WP_092641062.1">
    <property type="nucleotide sequence ID" value="NZ_FNID01000023.1"/>
</dbReference>
<protein>
    <submittedName>
        <fullName evidence="2">Uncharacterized protein</fullName>
    </submittedName>
</protein>
<keyword evidence="1" id="KW-0472">Membrane</keyword>
<gene>
    <name evidence="2" type="ORF">SAMN05192585_1234</name>
</gene>
<keyword evidence="1" id="KW-1133">Transmembrane helix</keyword>
<evidence type="ECO:0000313" key="3">
    <source>
        <dbReference type="Proteomes" id="UP000199182"/>
    </source>
</evidence>
<evidence type="ECO:0000313" key="2">
    <source>
        <dbReference type="EMBL" id="SDN56145.1"/>
    </source>
</evidence>
<evidence type="ECO:0000256" key="1">
    <source>
        <dbReference type="SAM" id="Phobius"/>
    </source>
</evidence>
<feature type="transmembrane region" description="Helical" evidence="1">
    <location>
        <begin position="32"/>
        <end position="49"/>
    </location>
</feature>
<reference evidence="2 3" key="1">
    <citation type="submission" date="2016-10" db="EMBL/GenBank/DDBJ databases">
        <authorList>
            <person name="de Groot N.N."/>
        </authorList>
    </citation>
    <scope>NUCLEOTIDE SEQUENCE [LARGE SCALE GENOMIC DNA]</scope>
    <source>
        <strain evidence="2 3">CGMCC 1.5012</strain>
    </source>
</reference>
<dbReference type="Proteomes" id="UP000199182">
    <property type="component" value="Unassembled WGS sequence"/>
</dbReference>
<feature type="transmembrane region" description="Helical" evidence="1">
    <location>
        <begin position="7"/>
        <end position="26"/>
    </location>
</feature>